<reference evidence="2 3" key="1">
    <citation type="journal article" date="2011" name="Genome Res.">
        <title>Phylogeny-wide analysis of social amoeba genomes highlights ancient origins for complex intercellular communication.</title>
        <authorList>
            <person name="Heidel A.J."/>
            <person name="Lawal H.M."/>
            <person name="Felder M."/>
            <person name="Schilde C."/>
            <person name="Helps N.R."/>
            <person name="Tunggal B."/>
            <person name="Rivero F."/>
            <person name="John U."/>
            <person name="Schleicher M."/>
            <person name="Eichinger L."/>
            <person name="Platzer M."/>
            <person name="Noegel A.A."/>
            <person name="Schaap P."/>
            <person name="Gloeckner G."/>
        </authorList>
    </citation>
    <scope>NUCLEOTIDE SEQUENCE [LARGE SCALE GENOMIC DNA]</scope>
    <source>
        <strain evidence="3">ATCC 26659 / Pp 5 / PN500</strain>
    </source>
</reference>
<comment type="caution">
    <text evidence="2">The sequence shown here is derived from an EMBL/GenBank/DDBJ whole genome shotgun (WGS) entry which is preliminary data.</text>
</comment>
<feature type="compositionally biased region" description="Low complexity" evidence="1">
    <location>
        <begin position="124"/>
        <end position="140"/>
    </location>
</feature>
<sequence length="370" mass="42515">MAMEQQEVYCDPINYFHQLPKYSFVDQSFQSPPNQITFFNNMNPICNNPPNTMNNTLNNNMNNTNIPITNQITNNNNNNQNNFSLNNNYQYNNYAQSPPTIIFQDTSYCVSGINVVSPNTPNLTPNLTPIPTPNHSTPSLTPTPTPPLTPTSMPSNNFQLIDPSFHSETFSHENFLNRNVEMPWFCVVNNNSPKSGSIPLPNVFSSFSTPLFRNFYHNIEFFIPDLEMQRKYHNQRVYISDVVGYSGNAKKFINTPQPNEVALFLEAQVLDTEFNPLPQCTFCKEYFQSRFYFANNPQCKEKLVLVKSNVACFIKNGMFSVQIKIMCCSKHHNNNSLVIHLWLRDAHTNEIVMSSVLSSFIKQWKRSKTP</sequence>
<keyword evidence="3" id="KW-1185">Reference proteome</keyword>
<proteinExistence type="predicted"/>
<dbReference type="RefSeq" id="XP_020438320.1">
    <property type="nucleotide sequence ID" value="XM_020571797.1"/>
</dbReference>
<evidence type="ECO:0000313" key="2">
    <source>
        <dbReference type="EMBL" id="EFA86215.1"/>
    </source>
</evidence>
<protein>
    <submittedName>
        <fullName evidence="2">Uncharacterized protein</fullName>
    </submittedName>
</protein>
<evidence type="ECO:0000313" key="3">
    <source>
        <dbReference type="Proteomes" id="UP000001396"/>
    </source>
</evidence>
<feature type="region of interest" description="Disordered" evidence="1">
    <location>
        <begin position="124"/>
        <end position="147"/>
    </location>
</feature>
<dbReference type="GeneID" id="31356308"/>
<dbReference type="Proteomes" id="UP000001396">
    <property type="component" value="Unassembled WGS sequence"/>
</dbReference>
<dbReference type="AlphaFoldDB" id="D3AXE6"/>
<dbReference type="InParanoid" id="D3AXE6"/>
<organism evidence="2 3">
    <name type="scientific">Heterostelium pallidum (strain ATCC 26659 / Pp 5 / PN500)</name>
    <name type="common">Cellular slime mold</name>
    <name type="synonym">Polysphondylium pallidum</name>
    <dbReference type="NCBI Taxonomy" id="670386"/>
    <lineage>
        <taxon>Eukaryota</taxon>
        <taxon>Amoebozoa</taxon>
        <taxon>Evosea</taxon>
        <taxon>Eumycetozoa</taxon>
        <taxon>Dictyostelia</taxon>
        <taxon>Acytosteliales</taxon>
        <taxon>Acytosteliaceae</taxon>
        <taxon>Heterostelium</taxon>
    </lineage>
</organism>
<dbReference type="EMBL" id="ADBJ01000003">
    <property type="protein sequence ID" value="EFA86215.1"/>
    <property type="molecule type" value="Genomic_DNA"/>
</dbReference>
<name>D3AXE6_HETP5</name>
<accession>D3AXE6</accession>
<evidence type="ECO:0000256" key="1">
    <source>
        <dbReference type="SAM" id="MobiDB-lite"/>
    </source>
</evidence>
<gene>
    <name evidence="2" type="ORF">PPL_00777</name>
</gene>